<evidence type="ECO:0000256" key="4">
    <source>
        <dbReference type="ARBA" id="ARBA00022989"/>
    </source>
</evidence>
<evidence type="ECO:0000313" key="10">
    <source>
        <dbReference type="Proteomes" id="UP000295706"/>
    </source>
</evidence>
<feature type="transmembrane region" description="Helical" evidence="6">
    <location>
        <begin position="762"/>
        <end position="782"/>
    </location>
</feature>
<accession>A0A4R4K5T1</accession>
<feature type="transmembrane region" description="Helical" evidence="6">
    <location>
        <begin position="371"/>
        <end position="395"/>
    </location>
</feature>
<dbReference type="GO" id="GO:0005886">
    <property type="term" value="C:plasma membrane"/>
    <property type="evidence" value="ECO:0007669"/>
    <property type="project" value="UniProtKB-SubCell"/>
</dbReference>
<keyword evidence="2" id="KW-1003">Cell membrane</keyword>
<evidence type="ECO:0000256" key="1">
    <source>
        <dbReference type="ARBA" id="ARBA00004651"/>
    </source>
</evidence>
<dbReference type="PROSITE" id="PS51257">
    <property type="entry name" value="PROKAR_LIPOPROTEIN"/>
    <property type="match status" value="1"/>
</dbReference>
<protein>
    <submittedName>
        <fullName evidence="9">ABC transporter permease</fullName>
    </submittedName>
</protein>
<reference evidence="9 10" key="1">
    <citation type="submission" date="2019-02" db="EMBL/GenBank/DDBJ databases">
        <title>Arundinibacter roseus gen. nov., sp. nov., a new member of the family Cytophagaceae.</title>
        <authorList>
            <person name="Szuroczki S."/>
            <person name="Khayer B."/>
            <person name="Sproer C."/>
            <person name="Toumi M."/>
            <person name="Szabo A."/>
            <person name="Felfoldi T."/>
            <person name="Schumann P."/>
            <person name="Toth E."/>
        </authorList>
    </citation>
    <scope>NUCLEOTIDE SEQUENCE [LARGE SCALE GENOMIC DNA]</scope>
    <source>
        <strain evidence="9 10">DMA-k-7a</strain>
    </source>
</reference>
<feature type="transmembrane region" description="Helical" evidence="6">
    <location>
        <begin position="282"/>
        <end position="302"/>
    </location>
</feature>
<dbReference type="InterPro" id="IPR025857">
    <property type="entry name" value="MacB_PCD"/>
</dbReference>
<evidence type="ECO:0000256" key="6">
    <source>
        <dbReference type="SAM" id="Phobius"/>
    </source>
</evidence>
<dbReference type="RefSeq" id="WP_132120060.1">
    <property type="nucleotide sequence ID" value="NZ_SMJU01000011.1"/>
</dbReference>
<dbReference type="EMBL" id="SMJU01000011">
    <property type="protein sequence ID" value="TDB62740.1"/>
    <property type="molecule type" value="Genomic_DNA"/>
</dbReference>
<feature type="transmembrane region" description="Helical" evidence="6">
    <location>
        <begin position="424"/>
        <end position="443"/>
    </location>
</feature>
<dbReference type="InterPro" id="IPR050250">
    <property type="entry name" value="Macrolide_Exporter_MacB"/>
</dbReference>
<gene>
    <name evidence="9" type="ORF">EZE20_17550</name>
</gene>
<sequence length="799" mass="89503">MLSNYFKIAWRNLLQNKLYSSINIVGLAVGLSACIVIMLFVNYENGFDKIHTKNLFRLNEIQTFDGMVEPQKVALSMYPMGPSLKEEYPEIKDFVRIDDQEHVILSHNNKKVELPVVLWADANFLDMFNFPLLQGDPATVLIEPNTVVLTQKSAIAIFGNQLPLGQTITYLGRDTIAFKVTGILADLPSNSHLQFDALFSFKTIPEENLNYWGGNFVITYLELDGNANLSTLEEKFPAFLKKYAGEDAKFYELFLQPLSEIHAHSTDITHDYLNFQKFDRKYTYIFSIIALLVLVIACMNFMNLSTSRSTGRAREVGIRKSIGAQRFQLAGQFIGESVLIALSSLVVAVGIIKLSLPFINQFSERKLMFSLFSDIILLVTMITGTILVGIFSGLYPAIYLSSFQAAKVLKGTIQQGKSTFRNTLVVVQFSWAVALIIGTGFALKQLRFMQEKDPGFQKDQVILVPLDAQSTEKYNSLKEQLLSNSQIESVSGSWQRLGNNFHQGGLEFQSEGLIREIGTSYVVVDPDYLTLYKMELVAGRNFRTDISDNGQSYIINESMARELLKGIKSSDQNSLIGKSFGFRNDSKDSLGTIIGIAKDFNFNSLHHKIETLVLHNQQKWGYSEMSIRITGSDSRQAIAAIKKIWNQQLPQQTFTYSFLNDHFNNLYHADKQVNTIVGSLAGLAVFISALGLFGLASYSAERRTKEIGIRKVMGASVIGIVALLSKDFLKLVLIAIIIASPIAWYGMNKWLADFAYRIDIEWWMFALAAGLAVGIALLTVSFQSVKAALMNPVRSLRSE</sequence>
<dbReference type="AlphaFoldDB" id="A0A4R4K5T1"/>
<proteinExistence type="predicted"/>
<dbReference type="PANTHER" id="PTHR30572:SF18">
    <property type="entry name" value="ABC-TYPE MACROLIDE FAMILY EXPORT SYSTEM PERMEASE COMPONENT 2"/>
    <property type="match status" value="1"/>
</dbReference>
<evidence type="ECO:0000259" key="8">
    <source>
        <dbReference type="Pfam" id="PF12704"/>
    </source>
</evidence>
<name>A0A4R4K5T1_9BACT</name>
<feature type="domain" description="MacB-like periplasmic core" evidence="8">
    <location>
        <begin position="20"/>
        <end position="235"/>
    </location>
</feature>
<keyword evidence="10" id="KW-1185">Reference proteome</keyword>
<feature type="domain" description="ABC3 transporter permease C-terminal" evidence="7">
    <location>
        <begin position="288"/>
        <end position="403"/>
    </location>
</feature>
<feature type="transmembrane region" description="Helical" evidence="6">
    <location>
        <begin position="673"/>
        <end position="695"/>
    </location>
</feature>
<keyword evidence="5 6" id="KW-0472">Membrane</keyword>
<dbReference type="Proteomes" id="UP000295706">
    <property type="component" value="Unassembled WGS sequence"/>
</dbReference>
<dbReference type="Pfam" id="PF02687">
    <property type="entry name" value="FtsX"/>
    <property type="match status" value="2"/>
</dbReference>
<feature type="domain" description="ABC3 transporter permease C-terminal" evidence="7">
    <location>
        <begin position="679"/>
        <end position="792"/>
    </location>
</feature>
<keyword evidence="3 6" id="KW-0812">Transmembrane</keyword>
<dbReference type="Pfam" id="PF12704">
    <property type="entry name" value="MacB_PCD"/>
    <property type="match status" value="2"/>
</dbReference>
<comment type="caution">
    <text evidence="9">The sequence shown here is derived from an EMBL/GenBank/DDBJ whole genome shotgun (WGS) entry which is preliminary data.</text>
</comment>
<comment type="subcellular location">
    <subcellularLocation>
        <location evidence="1">Cell membrane</location>
        <topology evidence="1">Multi-pass membrane protein</topology>
    </subcellularLocation>
</comment>
<evidence type="ECO:0000313" key="9">
    <source>
        <dbReference type="EMBL" id="TDB62740.1"/>
    </source>
</evidence>
<organism evidence="9 10">
    <name type="scientific">Arundinibacter roseus</name>
    <dbReference type="NCBI Taxonomy" id="2070510"/>
    <lineage>
        <taxon>Bacteria</taxon>
        <taxon>Pseudomonadati</taxon>
        <taxon>Bacteroidota</taxon>
        <taxon>Cytophagia</taxon>
        <taxon>Cytophagales</taxon>
        <taxon>Spirosomataceae</taxon>
        <taxon>Arundinibacter</taxon>
    </lineage>
</organism>
<evidence type="ECO:0000256" key="2">
    <source>
        <dbReference type="ARBA" id="ARBA00022475"/>
    </source>
</evidence>
<evidence type="ECO:0000256" key="5">
    <source>
        <dbReference type="ARBA" id="ARBA00023136"/>
    </source>
</evidence>
<feature type="transmembrane region" description="Helical" evidence="6">
    <location>
        <begin position="338"/>
        <end position="359"/>
    </location>
</feature>
<dbReference type="InterPro" id="IPR003838">
    <property type="entry name" value="ABC3_permease_C"/>
</dbReference>
<feature type="domain" description="MacB-like periplasmic core" evidence="8">
    <location>
        <begin position="434"/>
        <end position="641"/>
    </location>
</feature>
<dbReference type="OrthoDB" id="5933722at2"/>
<dbReference type="PANTHER" id="PTHR30572">
    <property type="entry name" value="MEMBRANE COMPONENT OF TRANSPORTER-RELATED"/>
    <property type="match status" value="1"/>
</dbReference>
<evidence type="ECO:0000259" key="7">
    <source>
        <dbReference type="Pfam" id="PF02687"/>
    </source>
</evidence>
<feature type="transmembrane region" description="Helical" evidence="6">
    <location>
        <begin position="20"/>
        <end position="43"/>
    </location>
</feature>
<keyword evidence="4 6" id="KW-1133">Transmembrane helix</keyword>
<evidence type="ECO:0000256" key="3">
    <source>
        <dbReference type="ARBA" id="ARBA00022692"/>
    </source>
</evidence>
<dbReference type="GO" id="GO:0022857">
    <property type="term" value="F:transmembrane transporter activity"/>
    <property type="evidence" value="ECO:0007669"/>
    <property type="project" value="TreeGrafter"/>
</dbReference>